<evidence type="ECO:0000256" key="1">
    <source>
        <dbReference type="SAM" id="Phobius"/>
    </source>
</evidence>
<dbReference type="Proteomes" id="UP000306477">
    <property type="component" value="Unassembled WGS sequence"/>
</dbReference>
<sequence length="136" mass="15738">MLKLVQNGMNYAEIGLERKKAEKDANNERVTQKSRKRRKYLAGNAKKRVHLNARCEMRKILILFLVIGLLISFFGILPFIFDYPYSEDANSGPRNYWELILMISYEGKGKYLVVGVLLLLLTIPAIIKQKGKERFS</sequence>
<dbReference type="AlphaFoldDB" id="A0A4S3PNN7"/>
<evidence type="ECO:0000313" key="2">
    <source>
        <dbReference type="EMBL" id="THE10765.1"/>
    </source>
</evidence>
<keyword evidence="1" id="KW-1133">Transmembrane helix</keyword>
<feature type="transmembrane region" description="Helical" evidence="1">
    <location>
        <begin position="60"/>
        <end position="81"/>
    </location>
</feature>
<proteinExistence type="predicted"/>
<keyword evidence="1" id="KW-0472">Membrane</keyword>
<dbReference type="EMBL" id="SLUB01000040">
    <property type="protein sequence ID" value="THE10765.1"/>
    <property type="molecule type" value="Genomic_DNA"/>
</dbReference>
<keyword evidence="1" id="KW-0812">Transmembrane</keyword>
<name>A0A4S3PNN7_9BACI</name>
<keyword evidence="3" id="KW-1185">Reference proteome</keyword>
<dbReference type="RefSeq" id="WP_161974928.1">
    <property type="nucleotide sequence ID" value="NZ_SLUB01000040.1"/>
</dbReference>
<organism evidence="2 3">
    <name type="scientific">Bacillus timonensis</name>
    <dbReference type="NCBI Taxonomy" id="1033734"/>
    <lineage>
        <taxon>Bacteria</taxon>
        <taxon>Bacillati</taxon>
        <taxon>Bacillota</taxon>
        <taxon>Bacilli</taxon>
        <taxon>Bacillales</taxon>
        <taxon>Bacillaceae</taxon>
        <taxon>Bacillus</taxon>
    </lineage>
</organism>
<comment type="caution">
    <text evidence="2">The sequence shown here is derived from an EMBL/GenBank/DDBJ whole genome shotgun (WGS) entry which is preliminary data.</text>
</comment>
<accession>A0A4S3PNN7</accession>
<protein>
    <submittedName>
        <fullName evidence="2">Uncharacterized protein</fullName>
    </submittedName>
</protein>
<gene>
    <name evidence="2" type="ORF">E1I69_17630</name>
</gene>
<feature type="transmembrane region" description="Helical" evidence="1">
    <location>
        <begin position="111"/>
        <end position="127"/>
    </location>
</feature>
<reference evidence="2 3" key="1">
    <citation type="journal article" date="2019" name="Indoor Air">
        <title>Impacts of indoor surface finishes on bacterial viability.</title>
        <authorList>
            <person name="Hu J."/>
            <person name="Maamar S.B."/>
            <person name="Glawe A.J."/>
            <person name="Gottel N."/>
            <person name="Gilbert J.A."/>
            <person name="Hartmann E.M."/>
        </authorList>
    </citation>
    <scope>NUCLEOTIDE SEQUENCE [LARGE SCALE GENOMIC DNA]</scope>
    <source>
        <strain evidence="2 3">AF060A6</strain>
    </source>
</reference>
<evidence type="ECO:0000313" key="3">
    <source>
        <dbReference type="Proteomes" id="UP000306477"/>
    </source>
</evidence>